<name>A0ABQ7G548_DUNSA</name>
<dbReference type="Gene3D" id="3.40.50.1240">
    <property type="entry name" value="Phosphoglycerate mutase-like"/>
    <property type="match status" value="1"/>
</dbReference>
<reference evidence="2" key="1">
    <citation type="submission" date="2017-08" db="EMBL/GenBank/DDBJ databases">
        <authorList>
            <person name="Polle J.E."/>
            <person name="Barry K."/>
            <person name="Cushman J."/>
            <person name="Schmutz J."/>
            <person name="Tran D."/>
            <person name="Hathwaick L.T."/>
            <person name="Yim W.C."/>
            <person name="Jenkins J."/>
            <person name="Mckie-Krisberg Z.M."/>
            <person name="Prochnik S."/>
            <person name="Lindquist E."/>
            <person name="Dockter R.B."/>
            <person name="Adam C."/>
            <person name="Molina H."/>
            <person name="Bunkerborg J."/>
            <person name="Jin E."/>
            <person name="Buchheim M."/>
            <person name="Magnuson J."/>
        </authorList>
    </citation>
    <scope>NUCLEOTIDE SEQUENCE</scope>
    <source>
        <strain evidence="2">CCAP 19/18</strain>
    </source>
</reference>
<dbReference type="PANTHER" id="PTHR16469">
    <property type="entry name" value="UBIQUITIN-ASSOCIATED AND SH3 DOMAIN-CONTAINING BA-RELATED"/>
    <property type="match status" value="1"/>
</dbReference>
<dbReference type="Proteomes" id="UP000815325">
    <property type="component" value="Unassembled WGS sequence"/>
</dbReference>
<evidence type="ECO:0000256" key="1">
    <source>
        <dbReference type="SAM" id="Phobius"/>
    </source>
</evidence>
<evidence type="ECO:0000313" key="3">
    <source>
        <dbReference type="Proteomes" id="UP000815325"/>
    </source>
</evidence>
<keyword evidence="3" id="KW-1185">Reference proteome</keyword>
<dbReference type="InterPro" id="IPR051710">
    <property type="entry name" value="Phosphatase_SH3-domain"/>
</dbReference>
<dbReference type="EMBL" id="MU070122">
    <property type="protein sequence ID" value="KAF5829727.1"/>
    <property type="molecule type" value="Genomic_DNA"/>
</dbReference>
<evidence type="ECO:0000313" key="2">
    <source>
        <dbReference type="EMBL" id="KAF5829727.1"/>
    </source>
</evidence>
<dbReference type="InterPro" id="IPR029033">
    <property type="entry name" value="His_PPase_superfam"/>
</dbReference>
<keyword evidence="1" id="KW-0812">Transmembrane</keyword>
<gene>
    <name evidence="2" type="ORF">DUNSADRAFT_15574</name>
</gene>
<feature type="non-terminal residue" evidence="2">
    <location>
        <position position="1"/>
    </location>
</feature>
<dbReference type="SUPFAM" id="SSF53254">
    <property type="entry name" value="Phosphoglycerate mutase-like"/>
    <property type="match status" value="1"/>
</dbReference>
<organism evidence="2 3">
    <name type="scientific">Dunaliella salina</name>
    <name type="common">Green alga</name>
    <name type="synonym">Protococcus salinus</name>
    <dbReference type="NCBI Taxonomy" id="3046"/>
    <lineage>
        <taxon>Eukaryota</taxon>
        <taxon>Viridiplantae</taxon>
        <taxon>Chlorophyta</taxon>
        <taxon>core chlorophytes</taxon>
        <taxon>Chlorophyceae</taxon>
        <taxon>CS clade</taxon>
        <taxon>Chlamydomonadales</taxon>
        <taxon>Dunaliellaceae</taxon>
        <taxon>Dunaliella</taxon>
    </lineage>
</organism>
<dbReference type="InterPro" id="IPR013078">
    <property type="entry name" value="His_Pase_superF_clade-1"/>
</dbReference>
<dbReference type="PANTHER" id="PTHR16469:SF27">
    <property type="entry name" value="UBIQUITIN-ASSOCIATED AND SH3 DOMAIN-CONTAINING BA-RELATED"/>
    <property type="match status" value="1"/>
</dbReference>
<sequence length="202" mass="22570">FDNSTLFPTSAHCLNEVTQALRTEMGWGWCPQFIISALAWIFDLPHFLSSCWLWVRRGNPAKYQRLAEDGDRAGGPSVYKPPVPLGSGVLEAKWKPPVQPKAVIVMRHGHRQDEDDDSWSATAPRPWDPPLSLRGRKGVQEAAAALAQQQSKLQIDYIVTSPFLRCLQTSTEIVAALKLPTGRWLVDWAMGEVSTSKDHNLL</sequence>
<keyword evidence="1" id="KW-1133">Transmembrane helix</keyword>
<dbReference type="Pfam" id="PF00300">
    <property type="entry name" value="His_Phos_1"/>
    <property type="match status" value="1"/>
</dbReference>
<keyword evidence="1" id="KW-0472">Membrane</keyword>
<protein>
    <submittedName>
        <fullName evidence="2">Uncharacterized protein</fullName>
    </submittedName>
</protein>
<comment type="caution">
    <text evidence="2">The sequence shown here is derived from an EMBL/GenBank/DDBJ whole genome shotgun (WGS) entry which is preliminary data.</text>
</comment>
<accession>A0ABQ7G548</accession>
<proteinExistence type="predicted"/>
<feature type="transmembrane region" description="Helical" evidence="1">
    <location>
        <begin position="33"/>
        <end position="55"/>
    </location>
</feature>